<dbReference type="Gene3D" id="3.40.50.2300">
    <property type="match status" value="1"/>
</dbReference>
<dbReference type="GO" id="GO:0006355">
    <property type="term" value="P:regulation of DNA-templated transcription"/>
    <property type="evidence" value="ECO:0007669"/>
    <property type="project" value="TreeGrafter"/>
</dbReference>
<dbReference type="AlphaFoldDB" id="A0AB73BB94"/>
<evidence type="ECO:0000259" key="4">
    <source>
        <dbReference type="PROSITE" id="PS50110"/>
    </source>
</evidence>
<dbReference type="Pfam" id="PF00072">
    <property type="entry name" value="Response_reg"/>
    <property type="match status" value="1"/>
</dbReference>
<evidence type="ECO:0000256" key="1">
    <source>
        <dbReference type="ARBA" id="ARBA00023012"/>
    </source>
</evidence>
<keyword evidence="3" id="KW-0597">Phosphoprotein</keyword>
<keyword evidence="2" id="KW-0238">DNA-binding</keyword>
<evidence type="ECO:0000259" key="5">
    <source>
        <dbReference type="PROSITE" id="PS50930"/>
    </source>
</evidence>
<keyword evidence="1" id="KW-0902">Two-component regulatory system</keyword>
<dbReference type="GO" id="GO:0000976">
    <property type="term" value="F:transcription cis-regulatory region binding"/>
    <property type="evidence" value="ECO:0007669"/>
    <property type="project" value="TreeGrafter"/>
</dbReference>
<accession>A0AB73BB94</accession>
<comment type="caution">
    <text evidence="6">The sequence shown here is derived from an EMBL/GenBank/DDBJ whole genome shotgun (WGS) entry which is preliminary data.</text>
</comment>
<evidence type="ECO:0000256" key="2">
    <source>
        <dbReference type="ARBA" id="ARBA00023125"/>
    </source>
</evidence>
<reference evidence="6 7" key="1">
    <citation type="submission" date="2019-01" db="EMBL/GenBank/DDBJ databases">
        <title>Genome sequences of marine Pseudoalteromonas species.</title>
        <authorList>
            <person name="Boraston A.B."/>
            <person name="Hehemann J.-H."/>
            <person name="Vickers C.J."/>
            <person name="Salama-Alber O."/>
            <person name="Abe K."/>
            <person name="Hettle A.J."/>
        </authorList>
    </citation>
    <scope>NUCLEOTIDE SEQUENCE [LARGE SCALE GENOMIC DNA]</scope>
    <source>
        <strain evidence="6 7">PS42</strain>
    </source>
</reference>
<dbReference type="InterPro" id="IPR001789">
    <property type="entry name" value="Sig_transdc_resp-reg_receiver"/>
</dbReference>
<proteinExistence type="predicted"/>
<dbReference type="InterPro" id="IPR011006">
    <property type="entry name" value="CheY-like_superfamily"/>
</dbReference>
<feature type="domain" description="Response regulatory" evidence="4">
    <location>
        <begin position="2"/>
        <end position="116"/>
    </location>
</feature>
<dbReference type="SUPFAM" id="SSF52172">
    <property type="entry name" value="CheY-like"/>
    <property type="match status" value="1"/>
</dbReference>
<dbReference type="PROSITE" id="PS50930">
    <property type="entry name" value="HTH_LYTTR"/>
    <property type="match status" value="1"/>
</dbReference>
<evidence type="ECO:0000256" key="3">
    <source>
        <dbReference type="PROSITE-ProRule" id="PRU00169"/>
    </source>
</evidence>
<dbReference type="EMBL" id="SEUK01000056">
    <property type="protein sequence ID" value="KAA1156424.1"/>
    <property type="molecule type" value="Genomic_DNA"/>
</dbReference>
<dbReference type="Gene3D" id="2.40.50.1020">
    <property type="entry name" value="LytTr DNA-binding domain"/>
    <property type="match status" value="1"/>
</dbReference>
<dbReference type="Proteomes" id="UP000324162">
    <property type="component" value="Unassembled WGS sequence"/>
</dbReference>
<dbReference type="GO" id="GO:0032993">
    <property type="term" value="C:protein-DNA complex"/>
    <property type="evidence" value="ECO:0007669"/>
    <property type="project" value="TreeGrafter"/>
</dbReference>
<dbReference type="SMART" id="SM00448">
    <property type="entry name" value="REC"/>
    <property type="match status" value="1"/>
</dbReference>
<feature type="domain" description="HTH LytTR-type" evidence="5">
    <location>
        <begin position="131"/>
        <end position="233"/>
    </location>
</feature>
<dbReference type="InterPro" id="IPR039420">
    <property type="entry name" value="WalR-like"/>
</dbReference>
<evidence type="ECO:0000313" key="6">
    <source>
        <dbReference type="EMBL" id="KAA1156424.1"/>
    </source>
</evidence>
<dbReference type="RefSeq" id="WP_149615340.1">
    <property type="nucleotide sequence ID" value="NZ_SEUK01000056.1"/>
</dbReference>
<name>A0AB73BB94_9GAMM</name>
<organism evidence="6 7">
    <name type="scientific">Pseudoalteromonas fuliginea</name>
    <dbReference type="NCBI Taxonomy" id="1872678"/>
    <lineage>
        <taxon>Bacteria</taxon>
        <taxon>Pseudomonadati</taxon>
        <taxon>Pseudomonadota</taxon>
        <taxon>Gammaproteobacteria</taxon>
        <taxon>Alteromonadales</taxon>
        <taxon>Pseudoalteromonadaceae</taxon>
        <taxon>Pseudoalteromonas</taxon>
    </lineage>
</organism>
<protein>
    <submittedName>
        <fullName evidence="6">Response regulator transcription factor</fullName>
    </submittedName>
</protein>
<dbReference type="PANTHER" id="PTHR48111">
    <property type="entry name" value="REGULATOR OF RPOS"/>
    <property type="match status" value="1"/>
</dbReference>
<sequence>MNVLIVDDEPLARSRLIRLLAHDKSIVVQGEVSNGNEALILAKKQTPDLIFLDVDMPGMNGLQVANELNSLILPPAIVFITAHPEHAFDALQLSAAGYLVKPISEQSLQKVLKQVGRLNKVHIQKQQNVKISYQLAGTLRSVDIKDVLYFSAEEKYTKMVFFTGEALLEQSLKQLELLYPAYVLRIHRNTLVNKKRVIALHSQGSSHHMIELKGSRELLPVSRRELKAVKSAL</sequence>
<dbReference type="GO" id="GO:0005829">
    <property type="term" value="C:cytosol"/>
    <property type="evidence" value="ECO:0007669"/>
    <property type="project" value="TreeGrafter"/>
</dbReference>
<dbReference type="Pfam" id="PF04397">
    <property type="entry name" value="LytTR"/>
    <property type="match status" value="1"/>
</dbReference>
<gene>
    <name evidence="6" type="ORF">EU508_20270</name>
</gene>
<dbReference type="SMART" id="SM00850">
    <property type="entry name" value="LytTR"/>
    <property type="match status" value="1"/>
</dbReference>
<dbReference type="PROSITE" id="PS50110">
    <property type="entry name" value="RESPONSE_REGULATORY"/>
    <property type="match status" value="1"/>
</dbReference>
<evidence type="ECO:0000313" key="7">
    <source>
        <dbReference type="Proteomes" id="UP000324162"/>
    </source>
</evidence>
<dbReference type="GO" id="GO:0000156">
    <property type="term" value="F:phosphorelay response regulator activity"/>
    <property type="evidence" value="ECO:0007669"/>
    <property type="project" value="TreeGrafter"/>
</dbReference>
<dbReference type="PANTHER" id="PTHR48111:SF3">
    <property type="entry name" value="TRANSCRIPTIONAL REGULATORY PROTEIN BTSR"/>
    <property type="match status" value="1"/>
</dbReference>
<feature type="modified residue" description="4-aspartylphosphate" evidence="3">
    <location>
        <position position="53"/>
    </location>
</feature>
<dbReference type="InterPro" id="IPR007492">
    <property type="entry name" value="LytTR_DNA-bd_dom"/>
</dbReference>